<proteinExistence type="predicted"/>
<comment type="caution">
    <text evidence="4">The sequence shown here is derived from an EMBL/GenBank/DDBJ whole genome shotgun (WGS) entry which is preliminary data.</text>
</comment>
<organism evidence="4 5">
    <name type="scientific">Tritonibacter horizontis</name>
    <dbReference type="NCBI Taxonomy" id="1768241"/>
    <lineage>
        <taxon>Bacteria</taxon>
        <taxon>Pseudomonadati</taxon>
        <taxon>Pseudomonadota</taxon>
        <taxon>Alphaproteobacteria</taxon>
        <taxon>Rhodobacterales</taxon>
        <taxon>Paracoccaceae</taxon>
        <taxon>Tritonibacter</taxon>
    </lineage>
</organism>
<dbReference type="SUPFAM" id="SSF101307">
    <property type="entry name" value="YutG-like"/>
    <property type="match status" value="1"/>
</dbReference>
<comment type="cofactor">
    <cofactor evidence="1">
        <name>Mg(2+)</name>
        <dbReference type="ChEBI" id="CHEBI:18420"/>
    </cofactor>
</comment>
<dbReference type="GO" id="GO:0008962">
    <property type="term" value="F:phosphatidylglycerophosphatase activity"/>
    <property type="evidence" value="ECO:0007669"/>
    <property type="project" value="UniProtKB-EC"/>
</dbReference>
<keyword evidence="2" id="KW-1133">Transmembrane helix</keyword>
<dbReference type="Pfam" id="PF04608">
    <property type="entry name" value="PgpA"/>
    <property type="match status" value="1"/>
</dbReference>
<dbReference type="EMBL" id="LPUY01000074">
    <property type="protein sequence ID" value="KUP92546.1"/>
    <property type="molecule type" value="Genomic_DNA"/>
</dbReference>
<keyword evidence="1" id="KW-1208">Phospholipid metabolism</keyword>
<reference evidence="4 5" key="1">
    <citation type="submission" date="2015-12" db="EMBL/GenBank/DDBJ databases">
        <title>Genome sequence of the marine Rhodobacteraceae strain O3.65, Candidatus Tritonibacter horizontis.</title>
        <authorList>
            <person name="Poehlein A."/>
            <person name="Giebel H.A."/>
            <person name="Voget S."/>
            <person name="Brinkhoff T."/>
        </authorList>
    </citation>
    <scope>NUCLEOTIDE SEQUENCE [LARGE SCALE GENOMIC DNA]</scope>
    <source>
        <strain evidence="4 5">O3.65</strain>
    </source>
</reference>
<dbReference type="InterPro" id="IPR026037">
    <property type="entry name" value="PgpA"/>
</dbReference>
<comment type="function">
    <text evidence="1">Lipid phosphatase which dephosphorylates phosphatidylglycerophosphate (PGP) to phosphatidylglycerol (PG).</text>
</comment>
<evidence type="ECO:0000259" key="3">
    <source>
        <dbReference type="Pfam" id="PF04608"/>
    </source>
</evidence>
<dbReference type="InterPro" id="IPR007686">
    <property type="entry name" value="YutG/PgpA"/>
</dbReference>
<dbReference type="OrthoDB" id="9804091at2"/>
<keyword evidence="1" id="KW-0595">Phospholipid degradation</keyword>
<keyword evidence="1 2" id="KW-0812">Transmembrane</keyword>
<keyword evidence="1" id="KW-0997">Cell inner membrane</keyword>
<sequence length="165" mass="17497">MTLAQLLGTCCGVGHFRPAPGTWGSLLALPLTLLLHQLGGFPLLAAVTVIATVAGYWAATEMTRGQEDLDPSEFVLDELAGQMLALWALSLPAWLHGLDITALWPGWIAGFLLFRLFDIWKPGPVGWADRKKGPFGVMTDDLIAGVMAAIGIVLLAGLSHGLLGL</sequence>
<dbReference type="PATRIC" id="fig|1768241.3.peg.2636"/>
<evidence type="ECO:0000256" key="2">
    <source>
        <dbReference type="SAM" id="Phobius"/>
    </source>
</evidence>
<keyword evidence="1" id="KW-0442">Lipid degradation</keyword>
<evidence type="ECO:0000256" key="1">
    <source>
        <dbReference type="PIRNR" id="PIRNR006162"/>
    </source>
</evidence>
<dbReference type="EC" id="3.1.3.27" evidence="1"/>
<comment type="catalytic activity">
    <reaction evidence="1">
        <text>a 1,2-diacyl-sn-glycero-3-phospho-(1'-sn-glycero-3'-phosphate) + H2O = a 1,2-diacyl-sn-glycero-3-phospho-(1'-sn-glycerol) + phosphate</text>
        <dbReference type="Rhea" id="RHEA:33751"/>
        <dbReference type="ChEBI" id="CHEBI:15377"/>
        <dbReference type="ChEBI" id="CHEBI:43474"/>
        <dbReference type="ChEBI" id="CHEBI:60110"/>
        <dbReference type="ChEBI" id="CHEBI:64716"/>
        <dbReference type="EC" id="3.1.3.27"/>
    </reaction>
</comment>
<dbReference type="AlphaFoldDB" id="A0A132BWG7"/>
<dbReference type="CDD" id="cd06971">
    <property type="entry name" value="PgpA"/>
    <property type="match status" value="1"/>
</dbReference>
<keyword evidence="1" id="KW-0443">Lipid metabolism</keyword>
<dbReference type="GO" id="GO:0046872">
    <property type="term" value="F:metal ion binding"/>
    <property type="evidence" value="ECO:0007669"/>
    <property type="project" value="UniProtKB-KW"/>
</dbReference>
<dbReference type="GO" id="GO:0005886">
    <property type="term" value="C:plasma membrane"/>
    <property type="evidence" value="ECO:0007669"/>
    <property type="project" value="UniProtKB-SubCell"/>
</dbReference>
<gene>
    <name evidence="4" type="primary">pgpA</name>
    <name evidence="4" type="ORF">TRIHO_25160</name>
</gene>
<evidence type="ECO:0000313" key="5">
    <source>
        <dbReference type="Proteomes" id="UP000068382"/>
    </source>
</evidence>
<name>A0A132BWG7_9RHOB</name>
<dbReference type="InterPro" id="IPR036681">
    <property type="entry name" value="PgpA-like_sf"/>
</dbReference>
<dbReference type="PANTHER" id="PTHR36305">
    <property type="entry name" value="PHOSPHATIDYLGLYCEROPHOSPHATASE A"/>
    <property type="match status" value="1"/>
</dbReference>
<feature type="domain" description="YutG/PgpA" evidence="3">
    <location>
        <begin position="7"/>
        <end position="155"/>
    </location>
</feature>
<comment type="pathway">
    <text evidence="1">Phospholipid metabolism; phosphatidylglycerol biosynthesis; phosphatidylglycerol from CDP-diacylglycerol: step 2/2.</text>
</comment>
<keyword evidence="1" id="KW-0479">Metal-binding</keyword>
<feature type="transmembrane region" description="Helical" evidence="2">
    <location>
        <begin position="40"/>
        <end position="59"/>
    </location>
</feature>
<keyword evidence="1 4" id="KW-0378">Hydrolase</keyword>
<feature type="transmembrane region" description="Helical" evidence="2">
    <location>
        <begin position="141"/>
        <end position="163"/>
    </location>
</feature>
<dbReference type="PIRSF" id="PIRSF006162">
    <property type="entry name" value="PgpA"/>
    <property type="match status" value="1"/>
</dbReference>
<dbReference type="GO" id="GO:0006655">
    <property type="term" value="P:phosphatidylglycerol biosynthetic process"/>
    <property type="evidence" value="ECO:0007669"/>
    <property type="project" value="UniProtKB-UniPathway"/>
</dbReference>
<comment type="subcellular location">
    <subcellularLocation>
        <location evidence="1">Cell inner membrane</location>
        <topology evidence="1">Multi-pass membrane protein</topology>
    </subcellularLocation>
</comment>
<keyword evidence="1" id="KW-0460">Magnesium</keyword>
<keyword evidence="5" id="KW-1185">Reference proteome</keyword>
<dbReference type="RefSeq" id="WP_068244038.1">
    <property type="nucleotide sequence ID" value="NZ_LPUY01000074.1"/>
</dbReference>
<keyword evidence="1" id="KW-1003">Cell membrane</keyword>
<keyword evidence="1 2" id="KW-0472">Membrane</keyword>
<dbReference type="Proteomes" id="UP000068382">
    <property type="component" value="Unassembled WGS sequence"/>
</dbReference>
<protein>
    <recommendedName>
        <fullName evidence="1">Phosphatidylglycerophosphatase A</fullName>
        <ecNumber evidence="1">3.1.3.27</ecNumber>
    </recommendedName>
    <alternativeName>
        <fullName evidence="1">Phosphatidylglycerolphosphate phosphatase A</fullName>
    </alternativeName>
</protein>
<dbReference type="PANTHER" id="PTHR36305:SF1">
    <property type="entry name" value="PHOSPHATIDYLGLYCEROPHOSPHATASE A"/>
    <property type="match status" value="1"/>
</dbReference>
<dbReference type="GO" id="GO:0009395">
    <property type="term" value="P:phospholipid catabolic process"/>
    <property type="evidence" value="ECO:0007669"/>
    <property type="project" value="UniProtKB-KW"/>
</dbReference>
<accession>A0A132BWG7</accession>
<evidence type="ECO:0000313" key="4">
    <source>
        <dbReference type="EMBL" id="KUP92546.1"/>
    </source>
</evidence>
<dbReference type="UniPathway" id="UPA00084">
    <property type="reaction ID" value="UER00504"/>
</dbReference>